<dbReference type="OrthoDB" id="6415022at2759"/>
<dbReference type="AlphaFoldDB" id="A0A4Z2CUP2"/>
<dbReference type="GO" id="GO:0045944">
    <property type="term" value="P:positive regulation of transcription by RNA polymerase II"/>
    <property type="evidence" value="ECO:0007669"/>
    <property type="project" value="TreeGrafter"/>
</dbReference>
<comment type="caution">
    <text evidence="2">The sequence shown here is derived from an EMBL/GenBank/DDBJ whole genome shotgun (WGS) entry which is preliminary data.</text>
</comment>
<evidence type="ECO:0000313" key="2">
    <source>
        <dbReference type="EMBL" id="TNN07969.1"/>
    </source>
</evidence>
<sequence>MDFFQLDKVRSLVEVDHCYTSLNKRTCDNDDVMFNLSSYHSLLKTEENCLDVGGPATGCSFEEKTHQNTSFTSVPELYQGVPVEQSKDSNHTWVLCERKYLIQILSSLRKVLRSEYFHNSQFHDIERLDIHKELSLHHAANTLRRIFAELYWHIEKCYSIHLWCVKSLSETLLSIYRSVFCILWRKNKVNPLLKVLNAALQERCGNDANVFRFLSDFEASINDFNDECNDSMKKTFVQSTSRLVIIKSIPQLSCSRSTLNNDGIVFACMTFPASRDSKRLQKLLHLLGEIGHINLECQEEQICDSMRLRLRLFVRRVTNLLDEYKTESIYLVSFGVGSLLMLLSAIHILSLNPRSDNNNHHRINIIDGIICIGIPLVGLRGIRGGLNDPLLSIPSLPILFIVGARSRFGGYKEAKEFRKKLYSARQSSQLMISQNNDLDNSIHESYKNPINNVYNQFLHTDIQSVESNSVEPTFDLLVIGGTDHLLRMRPSACKRWCTTQDRVDIRMMNAIKNFIRKTKIQSCERLSMDSMLSQRVATCDGSRRSRFDSILGTTTRS</sequence>
<dbReference type="Proteomes" id="UP000311919">
    <property type="component" value="Unassembled WGS sequence"/>
</dbReference>
<accession>A0A4Z2CUP2</accession>
<protein>
    <recommendedName>
        <fullName evidence="4">KAT8 regulatory NSL complex subunit 3</fullName>
    </recommendedName>
</protein>
<gene>
    <name evidence="2" type="ORF">EWB00_007403</name>
</gene>
<evidence type="ECO:0000313" key="3">
    <source>
        <dbReference type="Proteomes" id="UP000311919"/>
    </source>
</evidence>
<dbReference type="PANTHER" id="PTHR13136">
    <property type="entry name" value="TESTIS DEVELOPMENT PROTEIN PRTD"/>
    <property type="match status" value="1"/>
</dbReference>
<dbReference type="GO" id="GO:0044545">
    <property type="term" value="C:NSL complex"/>
    <property type="evidence" value="ECO:0007669"/>
    <property type="project" value="TreeGrafter"/>
</dbReference>
<dbReference type="EMBL" id="SKCS01000418">
    <property type="protein sequence ID" value="TNN07970.1"/>
    <property type="molecule type" value="Genomic_DNA"/>
</dbReference>
<dbReference type="EMBL" id="SKCS01000418">
    <property type="protein sequence ID" value="TNN07969.1"/>
    <property type="molecule type" value="Genomic_DNA"/>
</dbReference>
<feature type="transmembrane region" description="Helical" evidence="1">
    <location>
        <begin position="363"/>
        <end position="383"/>
    </location>
</feature>
<keyword evidence="1" id="KW-0472">Membrane</keyword>
<dbReference type="InterPro" id="IPR026555">
    <property type="entry name" value="NSL3/Tex30"/>
</dbReference>
<keyword evidence="1" id="KW-0812">Transmembrane</keyword>
<reference evidence="2 3" key="1">
    <citation type="submission" date="2019-03" db="EMBL/GenBank/DDBJ databases">
        <title>An improved genome assembly of the fluke Schistosoma japonicum.</title>
        <authorList>
            <person name="Hu W."/>
            <person name="Luo F."/>
            <person name="Yin M."/>
            <person name="Mo X."/>
            <person name="Sun C."/>
            <person name="Wu Q."/>
            <person name="Zhu B."/>
            <person name="Xiang M."/>
            <person name="Wang J."/>
            <person name="Wang Y."/>
            <person name="Zhang T."/>
            <person name="Xu B."/>
            <person name="Zheng H."/>
            <person name="Feng Z."/>
        </authorList>
    </citation>
    <scope>NUCLEOTIDE SEQUENCE [LARGE SCALE GENOMIC DNA]</scope>
    <source>
        <strain evidence="2">HuSjv2</strain>
        <tissue evidence="2">Worms</tissue>
    </source>
</reference>
<dbReference type="PANTHER" id="PTHR13136:SF16">
    <property type="entry name" value="KAT8 REGULATORY NSL COMPLEX SUBUNIT 3"/>
    <property type="match status" value="1"/>
</dbReference>
<proteinExistence type="predicted"/>
<name>A0A4Z2CUP2_SCHJA</name>
<keyword evidence="3" id="KW-1185">Reference proteome</keyword>
<evidence type="ECO:0008006" key="4">
    <source>
        <dbReference type="Google" id="ProtNLM"/>
    </source>
</evidence>
<feature type="transmembrane region" description="Helical" evidence="1">
    <location>
        <begin position="329"/>
        <end position="351"/>
    </location>
</feature>
<dbReference type="STRING" id="6182.A0A4Z2CUP2"/>
<evidence type="ECO:0000256" key="1">
    <source>
        <dbReference type="SAM" id="Phobius"/>
    </source>
</evidence>
<keyword evidence="1" id="KW-1133">Transmembrane helix</keyword>
<organism evidence="2 3">
    <name type="scientific">Schistosoma japonicum</name>
    <name type="common">Blood fluke</name>
    <dbReference type="NCBI Taxonomy" id="6182"/>
    <lineage>
        <taxon>Eukaryota</taxon>
        <taxon>Metazoa</taxon>
        <taxon>Spiralia</taxon>
        <taxon>Lophotrochozoa</taxon>
        <taxon>Platyhelminthes</taxon>
        <taxon>Trematoda</taxon>
        <taxon>Digenea</taxon>
        <taxon>Strigeidida</taxon>
        <taxon>Schistosomatoidea</taxon>
        <taxon>Schistosomatidae</taxon>
        <taxon>Schistosoma</taxon>
    </lineage>
</organism>